<reference evidence="2" key="1">
    <citation type="submission" date="2021-03" db="EMBL/GenBank/DDBJ databases">
        <authorList>
            <person name="Li Z."/>
            <person name="Yang C."/>
        </authorList>
    </citation>
    <scope>NUCLEOTIDE SEQUENCE</scope>
    <source>
        <strain evidence="2">Dzin_1.0</strain>
        <tissue evidence="2">Leaf</tissue>
    </source>
</reference>
<evidence type="ECO:0000313" key="3">
    <source>
        <dbReference type="Proteomes" id="UP001085076"/>
    </source>
</evidence>
<proteinExistence type="predicted"/>
<name>A0A9D5CT87_9LILI</name>
<accession>A0A9D5CT87</accession>
<dbReference type="EMBL" id="JAGGNH010000003">
    <property type="protein sequence ID" value="KAJ0978594.1"/>
    <property type="molecule type" value="Genomic_DNA"/>
</dbReference>
<gene>
    <name evidence="2" type="ORF">J5N97_014068</name>
</gene>
<protein>
    <submittedName>
        <fullName evidence="2">Uncharacterized protein</fullName>
    </submittedName>
</protein>
<sequence>MLLPPSFVKSESSASFSDGGDEGEQTGHIVEEEEGFNSARAWPAAWSDPSRHGRCLDERYRFGCRDDFGHLLGDSISGALLAMGLILAARQRTETTETNGTKAVGFHQNLLRRRLSPTAKRGTVELRRLGGVEAQRREGFFLLLQIFTGLFVRDSATTRGAEVLE</sequence>
<organism evidence="2 3">
    <name type="scientific">Dioscorea zingiberensis</name>
    <dbReference type="NCBI Taxonomy" id="325984"/>
    <lineage>
        <taxon>Eukaryota</taxon>
        <taxon>Viridiplantae</taxon>
        <taxon>Streptophyta</taxon>
        <taxon>Embryophyta</taxon>
        <taxon>Tracheophyta</taxon>
        <taxon>Spermatophyta</taxon>
        <taxon>Magnoliopsida</taxon>
        <taxon>Liliopsida</taxon>
        <taxon>Dioscoreales</taxon>
        <taxon>Dioscoreaceae</taxon>
        <taxon>Dioscorea</taxon>
    </lineage>
</organism>
<feature type="region of interest" description="Disordered" evidence="1">
    <location>
        <begin position="1"/>
        <end position="25"/>
    </location>
</feature>
<dbReference type="AlphaFoldDB" id="A0A9D5CT87"/>
<keyword evidence="3" id="KW-1185">Reference proteome</keyword>
<dbReference type="Proteomes" id="UP001085076">
    <property type="component" value="Miscellaneous, Linkage group lg03"/>
</dbReference>
<comment type="caution">
    <text evidence="2">The sequence shown here is derived from an EMBL/GenBank/DDBJ whole genome shotgun (WGS) entry which is preliminary data.</text>
</comment>
<reference evidence="2" key="2">
    <citation type="journal article" date="2022" name="Hortic Res">
        <title>The genome of Dioscorea zingiberensis sheds light on the biosynthesis, origin and evolution of the medicinally important diosgenin saponins.</title>
        <authorList>
            <person name="Li Y."/>
            <person name="Tan C."/>
            <person name="Li Z."/>
            <person name="Guo J."/>
            <person name="Li S."/>
            <person name="Chen X."/>
            <person name="Wang C."/>
            <person name="Dai X."/>
            <person name="Yang H."/>
            <person name="Song W."/>
            <person name="Hou L."/>
            <person name="Xu J."/>
            <person name="Tong Z."/>
            <person name="Xu A."/>
            <person name="Yuan X."/>
            <person name="Wang W."/>
            <person name="Yang Q."/>
            <person name="Chen L."/>
            <person name="Sun Z."/>
            <person name="Wang K."/>
            <person name="Pan B."/>
            <person name="Chen J."/>
            <person name="Bao Y."/>
            <person name="Liu F."/>
            <person name="Qi X."/>
            <person name="Gang D.R."/>
            <person name="Wen J."/>
            <person name="Li J."/>
        </authorList>
    </citation>
    <scope>NUCLEOTIDE SEQUENCE</scope>
    <source>
        <strain evidence="2">Dzin_1.0</strain>
    </source>
</reference>
<feature type="compositionally biased region" description="Low complexity" evidence="1">
    <location>
        <begin position="1"/>
        <end position="17"/>
    </location>
</feature>
<evidence type="ECO:0000313" key="2">
    <source>
        <dbReference type="EMBL" id="KAJ0978594.1"/>
    </source>
</evidence>
<evidence type="ECO:0000256" key="1">
    <source>
        <dbReference type="SAM" id="MobiDB-lite"/>
    </source>
</evidence>